<sequence length="56" mass="6785">METMQNLKILFVARVDEPIDRNEIREKVLAHLISMTVQLKYLLVEQFEWLLHVVKY</sequence>
<dbReference type="Proteomes" id="UP000681967">
    <property type="component" value="Unassembled WGS sequence"/>
</dbReference>
<accession>A0A8S2SKM9</accession>
<evidence type="ECO:0000313" key="1">
    <source>
        <dbReference type="EMBL" id="CAF4227234.1"/>
    </source>
</evidence>
<protein>
    <submittedName>
        <fullName evidence="1">Uncharacterized protein</fullName>
    </submittedName>
</protein>
<name>A0A8S2SKM9_9BILA</name>
<dbReference type="AlphaFoldDB" id="A0A8S2SKM9"/>
<evidence type="ECO:0000313" key="2">
    <source>
        <dbReference type="Proteomes" id="UP000681967"/>
    </source>
</evidence>
<proteinExistence type="predicted"/>
<dbReference type="EMBL" id="CAJOBH010022038">
    <property type="protein sequence ID" value="CAF4227234.1"/>
    <property type="molecule type" value="Genomic_DNA"/>
</dbReference>
<reference evidence="1" key="1">
    <citation type="submission" date="2021-02" db="EMBL/GenBank/DDBJ databases">
        <authorList>
            <person name="Nowell W R."/>
        </authorList>
    </citation>
    <scope>NUCLEOTIDE SEQUENCE</scope>
</reference>
<comment type="caution">
    <text evidence="1">The sequence shown here is derived from an EMBL/GenBank/DDBJ whole genome shotgun (WGS) entry which is preliminary data.</text>
</comment>
<organism evidence="1 2">
    <name type="scientific">Rotaria magnacalcarata</name>
    <dbReference type="NCBI Taxonomy" id="392030"/>
    <lineage>
        <taxon>Eukaryota</taxon>
        <taxon>Metazoa</taxon>
        <taxon>Spiralia</taxon>
        <taxon>Gnathifera</taxon>
        <taxon>Rotifera</taxon>
        <taxon>Eurotatoria</taxon>
        <taxon>Bdelloidea</taxon>
        <taxon>Philodinida</taxon>
        <taxon>Philodinidae</taxon>
        <taxon>Rotaria</taxon>
    </lineage>
</organism>
<feature type="non-terminal residue" evidence="1">
    <location>
        <position position="56"/>
    </location>
</feature>
<gene>
    <name evidence="1" type="ORF">BYL167_LOCUS24632</name>
</gene>